<feature type="transmembrane region" description="Helical" evidence="5">
    <location>
        <begin position="205"/>
        <end position="229"/>
    </location>
</feature>
<feature type="transmembrane region" description="Helical" evidence="5">
    <location>
        <begin position="268"/>
        <end position="286"/>
    </location>
</feature>
<dbReference type="GO" id="GO:0008273">
    <property type="term" value="F:calcium, potassium:sodium antiporter activity"/>
    <property type="evidence" value="ECO:0007669"/>
    <property type="project" value="TreeGrafter"/>
</dbReference>
<evidence type="ECO:0000256" key="1">
    <source>
        <dbReference type="ARBA" id="ARBA00004141"/>
    </source>
</evidence>
<name>A0A7W7V877_9GAMM</name>
<dbReference type="InterPro" id="IPR004837">
    <property type="entry name" value="NaCa_Exmemb"/>
</dbReference>
<feature type="transmembrane region" description="Helical" evidence="5">
    <location>
        <begin position="168"/>
        <end position="190"/>
    </location>
</feature>
<comment type="caution">
    <text evidence="7">The sequence shown here is derived from an EMBL/GenBank/DDBJ whole genome shotgun (WGS) entry which is preliminary data.</text>
</comment>
<feature type="transmembrane region" description="Helical" evidence="5">
    <location>
        <begin position="30"/>
        <end position="49"/>
    </location>
</feature>
<feature type="transmembrane region" description="Helical" evidence="5">
    <location>
        <begin position="236"/>
        <end position="256"/>
    </location>
</feature>
<gene>
    <name evidence="7" type="ORF">HNQ58_000274</name>
</gene>
<feature type="transmembrane region" description="Helical" evidence="5">
    <location>
        <begin position="6"/>
        <end position="23"/>
    </location>
</feature>
<dbReference type="Pfam" id="PF01699">
    <property type="entry name" value="Na_Ca_ex"/>
    <property type="match status" value="2"/>
</dbReference>
<dbReference type="AlphaFoldDB" id="A0A7W7V877"/>
<keyword evidence="2 5" id="KW-0812">Transmembrane</keyword>
<dbReference type="InterPro" id="IPR004481">
    <property type="entry name" value="K/Na/Ca-exchanger"/>
</dbReference>
<proteinExistence type="predicted"/>
<feature type="transmembrane region" description="Helical" evidence="5">
    <location>
        <begin position="130"/>
        <end position="147"/>
    </location>
</feature>
<evidence type="ECO:0000313" key="8">
    <source>
        <dbReference type="Proteomes" id="UP000519004"/>
    </source>
</evidence>
<dbReference type="GO" id="GO:0005886">
    <property type="term" value="C:plasma membrane"/>
    <property type="evidence" value="ECO:0007669"/>
    <property type="project" value="TreeGrafter"/>
</dbReference>
<evidence type="ECO:0000313" key="7">
    <source>
        <dbReference type="EMBL" id="MBB5014400.1"/>
    </source>
</evidence>
<keyword evidence="8" id="KW-1185">Reference proteome</keyword>
<dbReference type="InterPro" id="IPR044880">
    <property type="entry name" value="NCX_ion-bd_dom_sf"/>
</dbReference>
<dbReference type="GO" id="GO:0006874">
    <property type="term" value="P:intracellular calcium ion homeostasis"/>
    <property type="evidence" value="ECO:0007669"/>
    <property type="project" value="TreeGrafter"/>
</dbReference>
<sequence>MLIEIGVFAGGLLLLVLGADAFVRGAGGMALRFGISPFVVGLTLVGFGTSVPEMAVNMTAVLDGRTDLAVGNIVGSNIANVGLILGSAALVAPLTVQMRMLRVEMPLLLLSCALLWLLALNGWLGRFDGLLLLAGFVVLMGLIASQARSEPEAVQEELGHSATARGGVVINGTRIVLGFAGLLGGAHLMVDSAVDLARLWGIGELVIGLTIVAIGTSLPELAASLVAAWRGDVDIAVGNVVGSCLFNLLLILGASAALRPLPIESSMLWVEIPLMTAFALAIYPLARGDLTLGRRQGLVLLAAFAAFMGYELQGLY</sequence>
<dbReference type="EMBL" id="JACHHX010000002">
    <property type="protein sequence ID" value="MBB5014400.1"/>
    <property type="molecule type" value="Genomic_DNA"/>
</dbReference>
<dbReference type="GO" id="GO:0005262">
    <property type="term" value="F:calcium channel activity"/>
    <property type="evidence" value="ECO:0007669"/>
    <property type="project" value="TreeGrafter"/>
</dbReference>
<dbReference type="Proteomes" id="UP000519004">
    <property type="component" value="Unassembled WGS sequence"/>
</dbReference>
<dbReference type="Gene3D" id="1.20.1420.30">
    <property type="entry name" value="NCX, central ion-binding region"/>
    <property type="match status" value="1"/>
</dbReference>
<evidence type="ECO:0000256" key="2">
    <source>
        <dbReference type="ARBA" id="ARBA00022692"/>
    </source>
</evidence>
<evidence type="ECO:0000256" key="4">
    <source>
        <dbReference type="ARBA" id="ARBA00023136"/>
    </source>
</evidence>
<dbReference type="PANTHER" id="PTHR10846">
    <property type="entry name" value="SODIUM/POTASSIUM/CALCIUM EXCHANGER"/>
    <property type="match status" value="1"/>
</dbReference>
<accession>A0A7W7V877</accession>
<feature type="domain" description="Sodium/calcium exchanger membrane region" evidence="6">
    <location>
        <begin position="175"/>
        <end position="310"/>
    </location>
</feature>
<comment type="subcellular location">
    <subcellularLocation>
        <location evidence="1">Membrane</location>
        <topology evidence="1">Multi-pass membrane protein</topology>
    </subcellularLocation>
</comment>
<feature type="transmembrane region" description="Helical" evidence="5">
    <location>
        <begin position="107"/>
        <end position="124"/>
    </location>
</feature>
<organism evidence="7 8">
    <name type="scientific">Rehaibacterium terrae</name>
    <dbReference type="NCBI Taxonomy" id="1341696"/>
    <lineage>
        <taxon>Bacteria</taxon>
        <taxon>Pseudomonadati</taxon>
        <taxon>Pseudomonadota</taxon>
        <taxon>Gammaproteobacteria</taxon>
        <taxon>Lysobacterales</taxon>
        <taxon>Lysobacteraceae</taxon>
        <taxon>Rehaibacterium</taxon>
    </lineage>
</organism>
<reference evidence="7 8" key="1">
    <citation type="submission" date="2020-08" db="EMBL/GenBank/DDBJ databases">
        <title>Genomic Encyclopedia of Type Strains, Phase IV (KMG-IV): sequencing the most valuable type-strain genomes for metagenomic binning, comparative biology and taxonomic classification.</title>
        <authorList>
            <person name="Goeker M."/>
        </authorList>
    </citation>
    <scope>NUCLEOTIDE SEQUENCE [LARGE SCALE GENOMIC DNA]</scope>
    <source>
        <strain evidence="7 8">DSM 25897</strain>
    </source>
</reference>
<feature type="transmembrane region" description="Helical" evidence="5">
    <location>
        <begin position="69"/>
        <end position="95"/>
    </location>
</feature>
<keyword evidence="4 5" id="KW-0472">Membrane</keyword>
<evidence type="ECO:0000256" key="5">
    <source>
        <dbReference type="SAM" id="Phobius"/>
    </source>
</evidence>
<evidence type="ECO:0000259" key="6">
    <source>
        <dbReference type="Pfam" id="PF01699"/>
    </source>
</evidence>
<dbReference type="RefSeq" id="WP_183946995.1">
    <property type="nucleotide sequence ID" value="NZ_JACHHX010000002.1"/>
</dbReference>
<protein>
    <submittedName>
        <fullName evidence="7">Cation:H+ antiporter</fullName>
    </submittedName>
</protein>
<evidence type="ECO:0000256" key="3">
    <source>
        <dbReference type="ARBA" id="ARBA00022989"/>
    </source>
</evidence>
<feature type="domain" description="Sodium/calcium exchanger membrane region" evidence="6">
    <location>
        <begin position="5"/>
        <end position="141"/>
    </location>
</feature>
<dbReference type="PANTHER" id="PTHR10846:SF8">
    <property type="entry name" value="INNER MEMBRANE PROTEIN YRBG"/>
    <property type="match status" value="1"/>
</dbReference>
<feature type="transmembrane region" description="Helical" evidence="5">
    <location>
        <begin position="298"/>
        <end position="315"/>
    </location>
</feature>
<dbReference type="NCBIfam" id="TIGR00367">
    <property type="entry name" value="calcium/sodium antiporter"/>
    <property type="match status" value="1"/>
</dbReference>
<keyword evidence="3 5" id="KW-1133">Transmembrane helix</keyword>